<evidence type="ECO:0000256" key="4">
    <source>
        <dbReference type="ARBA" id="ARBA00022833"/>
    </source>
</evidence>
<evidence type="ECO:0000313" key="7">
    <source>
        <dbReference type="EMBL" id="PWA37677.1"/>
    </source>
</evidence>
<dbReference type="Proteomes" id="UP000245207">
    <property type="component" value="Unassembled WGS sequence"/>
</dbReference>
<keyword evidence="8" id="KW-1185">Reference proteome</keyword>
<feature type="domain" description="Replication factor A C-terminal" evidence="6">
    <location>
        <begin position="149"/>
        <end position="273"/>
    </location>
</feature>
<evidence type="ECO:0000256" key="5">
    <source>
        <dbReference type="ARBA" id="ARBA00023125"/>
    </source>
</evidence>
<dbReference type="GO" id="GO:0003677">
    <property type="term" value="F:DNA binding"/>
    <property type="evidence" value="ECO:0007669"/>
    <property type="project" value="UniProtKB-KW"/>
</dbReference>
<evidence type="ECO:0000256" key="3">
    <source>
        <dbReference type="ARBA" id="ARBA00022771"/>
    </source>
</evidence>
<keyword evidence="4" id="KW-0862">Zinc</keyword>
<evidence type="ECO:0000259" key="6">
    <source>
        <dbReference type="Pfam" id="PF08646"/>
    </source>
</evidence>
<comment type="similarity">
    <text evidence="1">Belongs to the replication factor A protein 1 family.</text>
</comment>
<accession>A0A2U1KLL6</accession>
<dbReference type="InterPro" id="IPR012340">
    <property type="entry name" value="NA-bd_OB-fold"/>
</dbReference>
<name>A0A2U1KLL6_ARTAN</name>
<keyword evidence="5" id="KW-0238">DNA-binding</keyword>
<dbReference type="PANTHER" id="PTHR47165">
    <property type="entry name" value="OS03G0429900 PROTEIN"/>
    <property type="match status" value="1"/>
</dbReference>
<dbReference type="PANTHER" id="PTHR47165:SF4">
    <property type="entry name" value="OS03G0429900 PROTEIN"/>
    <property type="match status" value="1"/>
</dbReference>
<keyword evidence="3" id="KW-0863">Zinc-finger</keyword>
<protein>
    <submittedName>
        <fullName evidence="7">Nucleic acid-binding, OB-fold protein</fullName>
    </submittedName>
</protein>
<sequence length="493" mass="55131">MNQFDVTGCVVAFDDLDNYDKNGRAGKKKPLTLIDSEGTELRCTLWGVYAQQFSDFLNNCSDHGKIIVVLQLAMTKIWDEKCASKMDFMEQNCFCLTGTQQSMPMNFLKLRLLGKELDERRFHHKIPVENIAELLDVEQGVPSIIGGSICAIQEEEGWWYLGCRSCRKKVVKSSDIVDLESDTKPNPSAGANERWCSKCKATVTSIKTQFHMQVRVQDETGTVSVSLFNDEVQAILNNITAYQLVEKYGKGDGAFSAYIMEMVDKKFVLKVSIDGKNKEKVMPVFNVLRLSNDPDIIKSVCAAAIPGKPENEATSSKVVDVAPFNGNVNGEQSPTGTTSQEKRKVDGVDKPVLAYHEENSSTKKTKFVLDKEIKVEKPSLELIWYLEYLLLGIMHHLLVLEQCYLVFQACVKRGRRMLRKSLQLTKGEENSATKESLCINSEVNRNCEELRMAAAGRKARLHSAVIACLPINIDIVNTGILFEKKKGATTGTK</sequence>
<dbReference type="InterPro" id="IPR047192">
    <property type="entry name" value="Euk_RPA1_DBD_C"/>
</dbReference>
<reference evidence="7 8" key="1">
    <citation type="journal article" date="2018" name="Mol. Plant">
        <title>The genome of Artemisia annua provides insight into the evolution of Asteraceae family and artemisinin biosynthesis.</title>
        <authorList>
            <person name="Shen Q."/>
            <person name="Zhang L."/>
            <person name="Liao Z."/>
            <person name="Wang S."/>
            <person name="Yan T."/>
            <person name="Shi P."/>
            <person name="Liu M."/>
            <person name="Fu X."/>
            <person name="Pan Q."/>
            <person name="Wang Y."/>
            <person name="Lv Z."/>
            <person name="Lu X."/>
            <person name="Zhang F."/>
            <person name="Jiang W."/>
            <person name="Ma Y."/>
            <person name="Chen M."/>
            <person name="Hao X."/>
            <person name="Li L."/>
            <person name="Tang Y."/>
            <person name="Lv G."/>
            <person name="Zhou Y."/>
            <person name="Sun X."/>
            <person name="Brodelius P.E."/>
            <person name="Rose J.K.C."/>
            <person name="Tang K."/>
        </authorList>
    </citation>
    <scope>NUCLEOTIDE SEQUENCE [LARGE SCALE GENOMIC DNA]</scope>
    <source>
        <strain evidence="8">cv. Huhao1</strain>
        <tissue evidence="7">Leaf</tissue>
    </source>
</reference>
<comment type="caution">
    <text evidence="7">The sequence shown here is derived from an EMBL/GenBank/DDBJ whole genome shotgun (WGS) entry which is preliminary data.</text>
</comment>
<dbReference type="EMBL" id="PKPP01016468">
    <property type="protein sequence ID" value="PWA37677.1"/>
    <property type="molecule type" value="Genomic_DNA"/>
</dbReference>
<evidence type="ECO:0000256" key="2">
    <source>
        <dbReference type="ARBA" id="ARBA00022723"/>
    </source>
</evidence>
<dbReference type="InterPro" id="IPR013955">
    <property type="entry name" value="Rep_factor-A_C"/>
</dbReference>
<keyword evidence="2" id="KW-0479">Metal-binding</keyword>
<dbReference type="Gene3D" id="2.40.50.140">
    <property type="entry name" value="Nucleic acid-binding proteins"/>
    <property type="match status" value="2"/>
</dbReference>
<dbReference type="CDD" id="cd04476">
    <property type="entry name" value="RPA1_DBD_C"/>
    <property type="match status" value="1"/>
</dbReference>
<organism evidence="7 8">
    <name type="scientific">Artemisia annua</name>
    <name type="common">Sweet wormwood</name>
    <dbReference type="NCBI Taxonomy" id="35608"/>
    <lineage>
        <taxon>Eukaryota</taxon>
        <taxon>Viridiplantae</taxon>
        <taxon>Streptophyta</taxon>
        <taxon>Embryophyta</taxon>
        <taxon>Tracheophyta</taxon>
        <taxon>Spermatophyta</taxon>
        <taxon>Magnoliopsida</taxon>
        <taxon>eudicotyledons</taxon>
        <taxon>Gunneridae</taxon>
        <taxon>Pentapetalae</taxon>
        <taxon>asterids</taxon>
        <taxon>campanulids</taxon>
        <taxon>Asterales</taxon>
        <taxon>Asteraceae</taxon>
        <taxon>Asteroideae</taxon>
        <taxon>Anthemideae</taxon>
        <taxon>Artemisiinae</taxon>
        <taxon>Artemisia</taxon>
    </lineage>
</organism>
<evidence type="ECO:0000313" key="8">
    <source>
        <dbReference type="Proteomes" id="UP000245207"/>
    </source>
</evidence>
<dbReference type="SUPFAM" id="SSF50249">
    <property type="entry name" value="Nucleic acid-binding proteins"/>
    <property type="match status" value="2"/>
</dbReference>
<gene>
    <name evidence="7" type="ORF">CTI12_AA588370</name>
</gene>
<dbReference type="Pfam" id="PF08646">
    <property type="entry name" value="Rep_fac-A_C"/>
    <property type="match status" value="1"/>
</dbReference>
<evidence type="ECO:0000256" key="1">
    <source>
        <dbReference type="ARBA" id="ARBA00005690"/>
    </source>
</evidence>
<dbReference type="GO" id="GO:0008270">
    <property type="term" value="F:zinc ion binding"/>
    <property type="evidence" value="ECO:0007669"/>
    <property type="project" value="UniProtKB-KW"/>
</dbReference>
<proteinExistence type="inferred from homology"/>
<dbReference type="CDD" id="cd04481">
    <property type="entry name" value="RPA1_DBD_B_like"/>
    <property type="match status" value="1"/>
</dbReference>
<dbReference type="AlphaFoldDB" id="A0A2U1KLL6"/>